<gene>
    <name evidence="2" type="ORF">SAMN05660350_04434</name>
</gene>
<protein>
    <submittedName>
        <fullName evidence="2">Uncharacterized protein</fullName>
    </submittedName>
</protein>
<reference evidence="2 3" key="1">
    <citation type="submission" date="2016-12" db="EMBL/GenBank/DDBJ databases">
        <authorList>
            <person name="Song W.-J."/>
            <person name="Kurnit D.M."/>
        </authorList>
    </citation>
    <scope>NUCLEOTIDE SEQUENCE [LARGE SCALE GENOMIC DNA]</scope>
    <source>
        <strain evidence="2 3">DSM 43162</strain>
    </source>
</reference>
<organism evidence="2 3">
    <name type="scientific">Geodermatophilus obscurus</name>
    <dbReference type="NCBI Taxonomy" id="1861"/>
    <lineage>
        <taxon>Bacteria</taxon>
        <taxon>Bacillati</taxon>
        <taxon>Actinomycetota</taxon>
        <taxon>Actinomycetes</taxon>
        <taxon>Geodermatophilales</taxon>
        <taxon>Geodermatophilaceae</taxon>
        <taxon>Geodermatophilus</taxon>
    </lineage>
</organism>
<dbReference type="AlphaFoldDB" id="A0A1M7UZ93"/>
<feature type="compositionally biased region" description="Acidic residues" evidence="1">
    <location>
        <begin position="131"/>
        <end position="141"/>
    </location>
</feature>
<dbReference type="Proteomes" id="UP000184428">
    <property type="component" value="Unassembled WGS sequence"/>
</dbReference>
<evidence type="ECO:0000313" key="3">
    <source>
        <dbReference type="Proteomes" id="UP000184428"/>
    </source>
</evidence>
<name>A0A1M7UZ93_9ACTN</name>
<accession>A0A1M7UZ93</accession>
<evidence type="ECO:0000313" key="2">
    <source>
        <dbReference type="EMBL" id="SHN88274.1"/>
    </source>
</evidence>
<sequence length="148" mass="16112">MEGTVARSDDAITAVEQTIARSDGAVSQAEGLIGRMDPMVDVFQEPLLALAPALRRLAASVDPDEVEAVVAFIDRLPQLMTHLDEDILPVIGSLGSVGTDVHDLVDTMQDLRHVVKGFPGSRLFRRRGAEEIAEDEQEDEHQEVAEGR</sequence>
<evidence type="ECO:0000256" key="1">
    <source>
        <dbReference type="SAM" id="MobiDB-lite"/>
    </source>
</evidence>
<dbReference type="EMBL" id="FRDM01000043">
    <property type="protein sequence ID" value="SHN88274.1"/>
    <property type="molecule type" value="Genomic_DNA"/>
</dbReference>
<feature type="region of interest" description="Disordered" evidence="1">
    <location>
        <begin position="129"/>
        <end position="148"/>
    </location>
</feature>
<proteinExistence type="predicted"/>